<evidence type="ECO:0000256" key="1">
    <source>
        <dbReference type="SAM" id="Phobius"/>
    </source>
</evidence>
<organism evidence="2 3">
    <name type="scientific">Monilinia laxa</name>
    <name type="common">Brown rot fungus</name>
    <name type="synonym">Sclerotinia laxa</name>
    <dbReference type="NCBI Taxonomy" id="61186"/>
    <lineage>
        <taxon>Eukaryota</taxon>
        <taxon>Fungi</taxon>
        <taxon>Dikarya</taxon>
        <taxon>Ascomycota</taxon>
        <taxon>Pezizomycotina</taxon>
        <taxon>Leotiomycetes</taxon>
        <taxon>Helotiales</taxon>
        <taxon>Sclerotiniaceae</taxon>
        <taxon>Monilinia</taxon>
    </lineage>
</organism>
<reference evidence="2 3" key="1">
    <citation type="submission" date="2019-06" db="EMBL/GenBank/DDBJ databases">
        <title>Genome Sequence of the Brown Rot Fungal Pathogen Monilinia laxa.</title>
        <authorList>
            <person name="De Miccolis Angelini R.M."/>
            <person name="Landi L."/>
            <person name="Abate D."/>
            <person name="Pollastro S."/>
            <person name="Romanazzi G."/>
            <person name="Faretra F."/>
        </authorList>
    </citation>
    <scope>NUCLEOTIDE SEQUENCE [LARGE SCALE GENOMIC DNA]</scope>
    <source>
        <strain evidence="2 3">Mlax316</strain>
    </source>
</reference>
<evidence type="ECO:0000313" key="3">
    <source>
        <dbReference type="Proteomes" id="UP000326757"/>
    </source>
</evidence>
<keyword evidence="1" id="KW-0812">Transmembrane</keyword>
<name>A0A5N6K3N4_MONLA</name>
<keyword evidence="3" id="KW-1185">Reference proteome</keyword>
<evidence type="ECO:0000313" key="2">
    <source>
        <dbReference type="EMBL" id="KAB8296937.1"/>
    </source>
</evidence>
<sequence length="148" mass="16820">MLLSSNYKTKCSDKAADAEVPKSWMLVTFALICQCLKFQPLEETETKHFTQDETIDASLQEEALETRFGQNVTVSSEKPEVLNTKTGAFSDALENDEDVVDFGENDPENPLNLPLWRKWSIVSCTALMFMLVFSIFVRIRLLLCDSRT</sequence>
<protein>
    <submittedName>
        <fullName evidence="2">Uncharacterized protein</fullName>
    </submittedName>
</protein>
<proteinExistence type="predicted"/>
<gene>
    <name evidence="2" type="ORF">EYC80_002345</name>
</gene>
<dbReference type="Proteomes" id="UP000326757">
    <property type="component" value="Unassembled WGS sequence"/>
</dbReference>
<dbReference type="AlphaFoldDB" id="A0A5N6K3N4"/>
<keyword evidence="1" id="KW-1133">Transmembrane helix</keyword>
<feature type="transmembrane region" description="Helical" evidence="1">
    <location>
        <begin position="119"/>
        <end position="143"/>
    </location>
</feature>
<comment type="caution">
    <text evidence="2">The sequence shown here is derived from an EMBL/GenBank/DDBJ whole genome shotgun (WGS) entry which is preliminary data.</text>
</comment>
<accession>A0A5N6K3N4</accession>
<dbReference type="OrthoDB" id="5296287at2759"/>
<keyword evidence="1" id="KW-0472">Membrane</keyword>
<dbReference type="EMBL" id="VIGI01000008">
    <property type="protein sequence ID" value="KAB8296937.1"/>
    <property type="molecule type" value="Genomic_DNA"/>
</dbReference>